<proteinExistence type="predicted"/>
<evidence type="ECO:0000256" key="1">
    <source>
        <dbReference type="SAM" id="MobiDB-lite"/>
    </source>
</evidence>
<dbReference type="AlphaFoldDB" id="A0A645C482"/>
<reference evidence="2" key="1">
    <citation type="submission" date="2019-08" db="EMBL/GenBank/DDBJ databases">
        <authorList>
            <person name="Kucharzyk K."/>
            <person name="Murdoch R.W."/>
            <person name="Higgins S."/>
            <person name="Loffler F."/>
        </authorList>
    </citation>
    <scope>NUCLEOTIDE SEQUENCE</scope>
</reference>
<gene>
    <name evidence="2" type="ORF">SDC9_119582</name>
</gene>
<dbReference type="EMBL" id="VSSQ01024846">
    <property type="protein sequence ID" value="MPM72606.1"/>
    <property type="molecule type" value="Genomic_DNA"/>
</dbReference>
<accession>A0A645C482</accession>
<evidence type="ECO:0000313" key="2">
    <source>
        <dbReference type="EMBL" id="MPM72606.1"/>
    </source>
</evidence>
<feature type="region of interest" description="Disordered" evidence="1">
    <location>
        <begin position="98"/>
        <end position="125"/>
    </location>
</feature>
<organism evidence="2">
    <name type="scientific">bioreactor metagenome</name>
    <dbReference type="NCBI Taxonomy" id="1076179"/>
    <lineage>
        <taxon>unclassified sequences</taxon>
        <taxon>metagenomes</taxon>
        <taxon>ecological metagenomes</taxon>
    </lineage>
</organism>
<protein>
    <submittedName>
        <fullName evidence="2">Uncharacterized protein</fullName>
    </submittedName>
</protein>
<sequence length="169" mass="19820">MFRQIFSRFSAQIKVTIKKLKLSQDRFEGKYNEKTNPIYFYHPQSFARFMQPHRFSARGSRKRPTQRTRCCHPYYNGDRHTHPGDSCLAGRRSHAQRRLRSGDDGIQPGAQFTRYRDRRPGKSGHWPHLLLQRKLQPGPAKTGVAGQHLYFQQVTHQRLFLSGKNLRSA</sequence>
<name>A0A645C482_9ZZZZ</name>
<comment type="caution">
    <text evidence="2">The sequence shown here is derived from an EMBL/GenBank/DDBJ whole genome shotgun (WGS) entry which is preliminary data.</text>
</comment>